<gene>
    <name evidence="20 21 22 23 24 25" type="primary">LOC116300497</name>
</gene>
<dbReference type="Gene3D" id="2.10.25.10">
    <property type="entry name" value="Laminin"/>
    <property type="match status" value="4"/>
</dbReference>
<proteinExistence type="inferred from homology"/>
<keyword evidence="7 14" id="KW-0677">Repeat</keyword>
<dbReference type="PROSITE" id="PS50026">
    <property type="entry name" value="EGF_3"/>
    <property type="match status" value="4"/>
</dbReference>
<evidence type="ECO:0000256" key="10">
    <source>
        <dbReference type="ARBA" id="ARBA00023157"/>
    </source>
</evidence>
<keyword evidence="11" id="KW-0325">Glycoprotein</keyword>
<feature type="region of interest" description="Disordered" evidence="15">
    <location>
        <begin position="501"/>
        <end position="529"/>
    </location>
</feature>
<evidence type="ECO:0000256" key="12">
    <source>
        <dbReference type="PROSITE-ProRule" id="PRU00076"/>
    </source>
</evidence>
<dbReference type="InterPro" id="IPR011651">
    <property type="entry name" value="Notch_ligand_N"/>
</dbReference>
<dbReference type="Proteomes" id="UP000515163">
    <property type="component" value="Unplaced"/>
</dbReference>
<name>A0A6P8I9J7_ACTTE</name>
<dbReference type="RefSeq" id="XP_031565245.1">
    <property type="nucleotide sequence ID" value="XM_031709385.1"/>
</dbReference>
<evidence type="ECO:0000256" key="1">
    <source>
        <dbReference type="ARBA" id="ARBA00004479"/>
    </source>
</evidence>
<dbReference type="RefSeq" id="XP_031565238.1">
    <property type="nucleotide sequence ID" value="XM_031709378.1"/>
</dbReference>
<dbReference type="GO" id="GO:0016020">
    <property type="term" value="C:membrane"/>
    <property type="evidence" value="ECO:0007669"/>
    <property type="project" value="UniProtKB-SubCell"/>
</dbReference>
<evidence type="ECO:0000256" key="11">
    <source>
        <dbReference type="ARBA" id="ARBA00023180"/>
    </source>
</evidence>
<keyword evidence="5 14" id="KW-0812">Transmembrane</keyword>
<comment type="caution">
    <text evidence="12">Lacks conserved residue(s) required for the propagation of feature annotation.</text>
</comment>
<dbReference type="InterPro" id="IPR001774">
    <property type="entry name" value="DSL"/>
</dbReference>
<feature type="domain" description="EGF-like" evidence="17">
    <location>
        <begin position="299"/>
        <end position="336"/>
    </location>
</feature>
<dbReference type="GO" id="GO:0032502">
    <property type="term" value="P:developmental process"/>
    <property type="evidence" value="ECO:0007669"/>
    <property type="project" value="UniProtKB-ARBA"/>
</dbReference>
<organism evidence="19 25">
    <name type="scientific">Actinia tenebrosa</name>
    <name type="common">Australian red waratah sea anemone</name>
    <dbReference type="NCBI Taxonomy" id="6105"/>
    <lineage>
        <taxon>Eukaryota</taxon>
        <taxon>Metazoa</taxon>
        <taxon>Cnidaria</taxon>
        <taxon>Anthozoa</taxon>
        <taxon>Hexacorallia</taxon>
        <taxon>Actiniaria</taxon>
        <taxon>Actiniidae</taxon>
        <taxon>Actinia</taxon>
    </lineage>
</organism>
<dbReference type="FunFam" id="2.10.25.10:FF:000080">
    <property type="entry name" value="Neurogenic locus notch 1"/>
    <property type="match status" value="1"/>
</dbReference>
<dbReference type="InterPro" id="IPR052235">
    <property type="entry name" value="Nephronectin_domain"/>
</dbReference>
<dbReference type="GeneID" id="116300497"/>
<keyword evidence="4 12" id="KW-0245">EGF-like domain</keyword>
<comment type="function">
    <text evidence="14">Putative Notch ligand involved in the mediation of Notch signaling.</text>
</comment>
<keyword evidence="19" id="KW-1185">Reference proteome</keyword>
<dbReference type="SMART" id="SM00181">
    <property type="entry name" value="EGF"/>
    <property type="match status" value="6"/>
</dbReference>
<dbReference type="InterPro" id="IPR001881">
    <property type="entry name" value="EGF-like_Ca-bd_dom"/>
</dbReference>
<dbReference type="Pfam" id="PF07657">
    <property type="entry name" value="MNNL"/>
    <property type="match status" value="1"/>
</dbReference>
<dbReference type="GO" id="GO:0007219">
    <property type="term" value="P:Notch signaling pathway"/>
    <property type="evidence" value="ECO:0007669"/>
    <property type="project" value="InterPro"/>
</dbReference>
<keyword evidence="6 14" id="KW-0732">Signal</keyword>
<reference evidence="20 21" key="1">
    <citation type="submission" date="2025-04" db="UniProtKB">
        <authorList>
            <consortium name="RefSeq"/>
        </authorList>
    </citation>
    <scope>IDENTIFICATION</scope>
    <source>
        <tissue evidence="20 21">Tentacle</tissue>
    </source>
</reference>
<feature type="disulfide bond" evidence="13">
    <location>
        <begin position="200"/>
        <end position="212"/>
    </location>
</feature>
<evidence type="ECO:0000256" key="6">
    <source>
        <dbReference type="ARBA" id="ARBA00022729"/>
    </source>
</evidence>
<dbReference type="Gene3D" id="2.10.25.140">
    <property type="match status" value="1"/>
</dbReference>
<dbReference type="PANTHER" id="PTHR24050">
    <property type="entry name" value="PA14 DOMAIN-CONTAINING PROTEIN"/>
    <property type="match status" value="1"/>
</dbReference>
<dbReference type="CDD" id="cd00054">
    <property type="entry name" value="EGF_CA"/>
    <property type="match status" value="2"/>
</dbReference>
<feature type="disulfide bond" evidence="12">
    <location>
        <begin position="326"/>
        <end position="335"/>
    </location>
</feature>
<feature type="domain" description="DSL" evidence="18">
    <location>
        <begin position="185"/>
        <end position="229"/>
    </location>
</feature>
<keyword evidence="3 14" id="KW-0217">Developmental protein</keyword>
<feature type="disulfide bond" evidence="12">
    <location>
        <begin position="402"/>
        <end position="411"/>
    </location>
</feature>
<evidence type="ECO:0000256" key="16">
    <source>
        <dbReference type="SAM" id="Phobius"/>
    </source>
</evidence>
<evidence type="ECO:0000256" key="8">
    <source>
        <dbReference type="ARBA" id="ARBA00022989"/>
    </source>
</evidence>
<evidence type="ECO:0000256" key="9">
    <source>
        <dbReference type="ARBA" id="ARBA00023136"/>
    </source>
</evidence>
<dbReference type="KEGG" id="aten:116300497"/>
<evidence type="ECO:0000256" key="7">
    <source>
        <dbReference type="ARBA" id="ARBA00022737"/>
    </source>
</evidence>
<feature type="domain" description="EGF-like" evidence="17">
    <location>
        <begin position="376"/>
        <end position="412"/>
    </location>
</feature>
<evidence type="ECO:0000259" key="17">
    <source>
        <dbReference type="PROSITE" id="PS50026"/>
    </source>
</evidence>
<dbReference type="InterPro" id="IPR018097">
    <property type="entry name" value="EGF_Ca-bd_CS"/>
</dbReference>
<dbReference type="PROSITE" id="PS51051">
    <property type="entry name" value="DSL"/>
    <property type="match status" value="1"/>
</dbReference>
<feature type="transmembrane region" description="Helical" evidence="16">
    <location>
        <begin position="459"/>
        <end position="484"/>
    </location>
</feature>
<feature type="transmembrane region" description="Helical" evidence="16">
    <location>
        <begin position="23"/>
        <end position="43"/>
    </location>
</feature>
<feature type="disulfide bond" evidence="13">
    <location>
        <begin position="187"/>
        <end position="196"/>
    </location>
</feature>
<dbReference type="PROSITE" id="PS00022">
    <property type="entry name" value="EGF_1"/>
    <property type="match status" value="5"/>
</dbReference>
<keyword evidence="9 14" id="KW-0472">Membrane</keyword>
<dbReference type="AlphaFoldDB" id="A0A6P8I9J7"/>
<protein>
    <recommendedName>
        <fullName evidence="14">Delta-like protein</fullName>
    </recommendedName>
</protein>
<dbReference type="RefSeq" id="XP_031565250.1">
    <property type="nucleotide sequence ID" value="XM_031709390.1"/>
</dbReference>
<evidence type="ECO:0000259" key="18">
    <source>
        <dbReference type="PROSITE" id="PS51051"/>
    </source>
</evidence>
<dbReference type="RefSeq" id="XP_031565257.1">
    <property type="nucleotide sequence ID" value="XM_031709397.1"/>
</dbReference>
<evidence type="ECO:0000256" key="14">
    <source>
        <dbReference type="RuleBase" id="RU280815"/>
    </source>
</evidence>
<feature type="disulfide bond" evidence="12">
    <location>
        <begin position="256"/>
        <end position="265"/>
    </location>
</feature>
<dbReference type="RefSeq" id="XP_031565265.1">
    <property type="nucleotide sequence ID" value="XM_031709405.1"/>
</dbReference>
<comment type="subcellular location">
    <subcellularLocation>
        <location evidence="1 14">Membrane</location>
        <topology evidence="1 14">Single-pass type I membrane protein</topology>
    </subcellularLocation>
</comment>
<evidence type="ECO:0000256" key="15">
    <source>
        <dbReference type="SAM" id="MobiDB-lite"/>
    </source>
</evidence>
<sequence length="625" mass="68964">MPLRRSHRRLCTVFGIPSVLHNLHLYLILICASLPHVIGVGVFEVKLREIWNPGHRDMNQKCCSGTELKGVCSSPCRTFFYTCLRQYPRPAHPSDCTYGHNTSRVYNDSSFILTSNNVARFPFTPNWPGSFSLKVTAKVAGSSNTIIEALINTPSYGASLEWSNFTQDVNTTNGFKIKLNLSYRFICAPNNFGANCSKACTPRNDQFGHFTCDANGNIVCLPGWGGHPSDKYCENPICNPDCGKNGRCVGPNTCSCSQGWRGPTCSECEVYPGCVHGTCKSEWQCNCMSGWGGLYCDLELDYCGRNKPCKHGDCRNIAPGRYKCLCNKGYGGVKCDSELNECASNPCKNRGTCTDKFGDFTCSCPAGFQGKQCEINIDDCKMNSCKNGGTCVDGVRSYSCRCPAGFSGKACEVVLPRTTRQPLITQNPGTNTTGNSGNTTIIGGQRKGESSAGWSDLKVVILPVIFGFLIIICLIVGCVLWRIYRKRQPCCCYCCLPTTSSRDPEEPNTRTDRMKQVDPSDINGSSDTDLKQCRVGNTSKTKNNITPDIIINFVPSRSNQKNVNSDKASRISKERQLECKASTSTEDTRMSLELTDKIPEQDLGEISFPNRCFDKGYWQEVEVEI</sequence>
<evidence type="ECO:0000313" key="19">
    <source>
        <dbReference type="Proteomes" id="UP000515163"/>
    </source>
</evidence>
<dbReference type="OrthoDB" id="283575at2759"/>
<evidence type="ECO:0000313" key="25">
    <source>
        <dbReference type="RefSeq" id="XP_031565269.1"/>
    </source>
</evidence>
<dbReference type="Pfam" id="PF01414">
    <property type="entry name" value="DSL"/>
    <property type="match status" value="1"/>
</dbReference>
<evidence type="ECO:0000256" key="3">
    <source>
        <dbReference type="ARBA" id="ARBA00022473"/>
    </source>
</evidence>
<evidence type="ECO:0000313" key="24">
    <source>
        <dbReference type="RefSeq" id="XP_031565265.1"/>
    </source>
</evidence>
<dbReference type="Gene3D" id="2.60.40.3510">
    <property type="match status" value="1"/>
</dbReference>
<dbReference type="PROSITE" id="PS00010">
    <property type="entry name" value="ASX_HYDROXYL"/>
    <property type="match status" value="2"/>
</dbReference>
<dbReference type="PRINTS" id="PR00010">
    <property type="entry name" value="EGFBLOOD"/>
</dbReference>
<dbReference type="SMART" id="SM00051">
    <property type="entry name" value="DSL"/>
    <property type="match status" value="1"/>
</dbReference>
<dbReference type="SUPFAM" id="SSF57196">
    <property type="entry name" value="EGF/Laminin"/>
    <property type="match status" value="2"/>
</dbReference>
<feature type="disulfide bond" evidence="12">
    <location>
        <begin position="364"/>
        <end position="373"/>
    </location>
</feature>
<dbReference type="FunFam" id="2.10.25.140:FF:000001">
    <property type="entry name" value="Delta-like protein"/>
    <property type="match status" value="1"/>
</dbReference>
<feature type="domain" description="EGF-like" evidence="17">
    <location>
        <begin position="234"/>
        <end position="266"/>
    </location>
</feature>
<dbReference type="Pfam" id="PF00008">
    <property type="entry name" value="EGF"/>
    <property type="match status" value="2"/>
</dbReference>
<evidence type="ECO:0000313" key="21">
    <source>
        <dbReference type="RefSeq" id="XP_031565245.1"/>
    </source>
</evidence>
<dbReference type="SMART" id="SM00179">
    <property type="entry name" value="EGF_CA"/>
    <property type="match status" value="3"/>
</dbReference>
<dbReference type="GO" id="GO:0005509">
    <property type="term" value="F:calcium ion binding"/>
    <property type="evidence" value="ECO:0007669"/>
    <property type="project" value="InterPro"/>
</dbReference>
<keyword evidence="8 14" id="KW-1133">Transmembrane helix</keyword>
<evidence type="ECO:0000256" key="2">
    <source>
        <dbReference type="ARBA" id="ARBA00006373"/>
    </source>
</evidence>
<evidence type="ECO:0000313" key="22">
    <source>
        <dbReference type="RefSeq" id="XP_031565250.1"/>
    </source>
</evidence>
<dbReference type="FunFam" id="2.10.25.10:FF:000472">
    <property type="entry name" value="Uncharacterized protein, isoform A"/>
    <property type="match status" value="1"/>
</dbReference>
<dbReference type="PROSITE" id="PS01186">
    <property type="entry name" value="EGF_2"/>
    <property type="match status" value="4"/>
</dbReference>
<dbReference type="InterPro" id="IPR000742">
    <property type="entry name" value="EGF"/>
</dbReference>
<feature type="compositionally biased region" description="Basic and acidic residues" evidence="15">
    <location>
        <begin position="502"/>
        <end position="518"/>
    </location>
</feature>
<evidence type="ECO:0000256" key="4">
    <source>
        <dbReference type="ARBA" id="ARBA00022536"/>
    </source>
</evidence>
<dbReference type="PROSITE" id="PS01187">
    <property type="entry name" value="EGF_CA"/>
    <property type="match status" value="1"/>
</dbReference>
<dbReference type="InterPro" id="IPR000152">
    <property type="entry name" value="EGF-type_Asp/Asn_hydroxyl_site"/>
</dbReference>
<evidence type="ECO:0000313" key="20">
    <source>
        <dbReference type="RefSeq" id="XP_031565238.1"/>
    </source>
</evidence>
<accession>A0A6P8I9J7</accession>
<dbReference type="Pfam" id="PF21700">
    <property type="entry name" value="EGF_DL_JAG"/>
    <property type="match status" value="1"/>
</dbReference>
<dbReference type="PANTHER" id="PTHR24050:SF28">
    <property type="entry name" value="UROMODULIN-LIKE"/>
    <property type="match status" value="1"/>
</dbReference>
<evidence type="ECO:0000313" key="23">
    <source>
        <dbReference type="RefSeq" id="XP_031565257.1"/>
    </source>
</evidence>
<comment type="similarity">
    <text evidence="2">Belongs to the EGF domain peptide family.</text>
</comment>
<feature type="domain" description="EGF-like" evidence="17">
    <location>
        <begin position="338"/>
        <end position="374"/>
    </location>
</feature>
<dbReference type="RefSeq" id="XP_031565269.1">
    <property type="nucleotide sequence ID" value="XM_031709409.1"/>
</dbReference>
<evidence type="ECO:0000256" key="13">
    <source>
        <dbReference type="PROSITE-ProRule" id="PRU00377"/>
    </source>
</evidence>
<evidence type="ECO:0000256" key="5">
    <source>
        <dbReference type="ARBA" id="ARBA00022692"/>
    </source>
</evidence>
<keyword evidence="10 12" id="KW-1015">Disulfide bond</keyword>
<feature type="disulfide bond" evidence="12">
    <location>
        <begin position="238"/>
        <end position="248"/>
    </location>
</feature>